<dbReference type="Gene3D" id="1.10.357.140">
    <property type="entry name" value="UbiA prenyltransferase"/>
    <property type="match status" value="1"/>
</dbReference>
<evidence type="ECO:0000313" key="6">
    <source>
        <dbReference type="EMBL" id="MBG0566546.1"/>
    </source>
</evidence>
<accession>A0A931CHH0</accession>
<evidence type="ECO:0000256" key="1">
    <source>
        <dbReference type="ARBA" id="ARBA00004141"/>
    </source>
</evidence>
<feature type="transmembrane region" description="Helical" evidence="5">
    <location>
        <begin position="266"/>
        <end position="285"/>
    </location>
</feature>
<dbReference type="AlphaFoldDB" id="A0A931CHH0"/>
<dbReference type="EMBL" id="JADQTO010000021">
    <property type="protein sequence ID" value="MBG0566546.1"/>
    <property type="molecule type" value="Genomic_DNA"/>
</dbReference>
<feature type="transmembrane region" description="Helical" evidence="5">
    <location>
        <begin position="54"/>
        <end position="74"/>
    </location>
</feature>
<comment type="caution">
    <text evidence="6">The sequence shown here is derived from an EMBL/GenBank/DDBJ whole genome shotgun (WGS) entry which is preliminary data.</text>
</comment>
<dbReference type="GO" id="GO:0016765">
    <property type="term" value="F:transferase activity, transferring alkyl or aryl (other than methyl) groups"/>
    <property type="evidence" value="ECO:0007669"/>
    <property type="project" value="InterPro"/>
</dbReference>
<proteinExistence type="predicted"/>
<evidence type="ECO:0000313" key="7">
    <source>
        <dbReference type="Proteomes" id="UP000598146"/>
    </source>
</evidence>
<reference evidence="6" key="1">
    <citation type="submission" date="2020-11" db="EMBL/GenBank/DDBJ databases">
        <title>Isolation and identification of active actinomycetes.</title>
        <authorList>
            <person name="Sun X."/>
        </authorList>
    </citation>
    <scope>NUCLEOTIDE SEQUENCE</scope>
    <source>
        <strain evidence="6">NEAU-A11</strain>
    </source>
</reference>
<feature type="transmembrane region" description="Helical" evidence="5">
    <location>
        <begin position="195"/>
        <end position="217"/>
    </location>
</feature>
<dbReference type="InterPro" id="IPR044878">
    <property type="entry name" value="UbiA_sf"/>
</dbReference>
<comment type="subcellular location">
    <subcellularLocation>
        <location evidence="1">Membrane</location>
        <topology evidence="1">Multi-pass membrane protein</topology>
    </subcellularLocation>
</comment>
<feature type="transmembrane region" description="Helical" evidence="5">
    <location>
        <begin position="141"/>
        <end position="160"/>
    </location>
</feature>
<dbReference type="RefSeq" id="WP_196418318.1">
    <property type="nucleotide sequence ID" value="NZ_JADQTO010000021.1"/>
</dbReference>
<keyword evidence="3 5" id="KW-1133">Transmembrane helix</keyword>
<feature type="transmembrane region" description="Helical" evidence="5">
    <location>
        <begin position="172"/>
        <end position="189"/>
    </location>
</feature>
<feature type="transmembrane region" description="Helical" evidence="5">
    <location>
        <begin position="238"/>
        <end position="260"/>
    </location>
</feature>
<name>A0A931CHH0_9ACTN</name>
<dbReference type="Proteomes" id="UP000598146">
    <property type="component" value="Unassembled WGS sequence"/>
</dbReference>
<keyword evidence="7" id="KW-1185">Reference proteome</keyword>
<dbReference type="Pfam" id="PF01040">
    <property type="entry name" value="UbiA"/>
    <property type="match status" value="1"/>
</dbReference>
<evidence type="ECO:0000256" key="3">
    <source>
        <dbReference type="ARBA" id="ARBA00022989"/>
    </source>
</evidence>
<protein>
    <submittedName>
        <fullName evidence="6">UbiA prenyltransferase family protein</fullName>
    </submittedName>
</protein>
<dbReference type="InterPro" id="IPR000537">
    <property type="entry name" value="UbiA_prenyltransferase"/>
</dbReference>
<sequence length="318" mass="34038">MRTELAAPAAPVTTWQVVVGLARISKISVYLHFFPWALAALLLSADALDRPGALAAMVLFLLSSAGIVAATAALDDIVGFRNGSDAANYTRPGFRRDIRRKPLLSGDLTLRQATVFAVASEAFAFATGFAAFAVLGWDVPVSAVVIFVLCAVLGPQYSAGLRFSFHVYGSELLLGIGTIGGLLFPFLAVQNHWTWAATLQGVLMGLWLVMLVSCSNVGDVEGDARVGRRTLPVAAPRWVVKAVLVAYLTISVVTIALLPAATDTPWWTVLALLPATALHVAQIHLAILRDRWRQARIAAFVAYDLGFLGLVALDLYAR</sequence>
<feature type="transmembrane region" description="Helical" evidence="5">
    <location>
        <begin position="297"/>
        <end position="317"/>
    </location>
</feature>
<feature type="transmembrane region" description="Helical" evidence="5">
    <location>
        <begin position="29"/>
        <end position="48"/>
    </location>
</feature>
<gene>
    <name evidence="6" type="ORF">I4J89_34385</name>
</gene>
<evidence type="ECO:0000256" key="4">
    <source>
        <dbReference type="ARBA" id="ARBA00023136"/>
    </source>
</evidence>
<evidence type="ECO:0000256" key="5">
    <source>
        <dbReference type="SAM" id="Phobius"/>
    </source>
</evidence>
<dbReference type="GO" id="GO:0016020">
    <property type="term" value="C:membrane"/>
    <property type="evidence" value="ECO:0007669"/>
    <property type="project" value="UniProtKB-SubCell"/>
</dbReference>
<keyword evidence="4 5" id="KW-0472">Membrane</keyword>
<feature type="transmembrane region" description="Helical" evidence="5">
    <location>
        <begin position="113"/>
        <end position="135"/>
    </location>
</feature>
<evidence type="ECO:0000256" key="2">
    <source>
        <dbReference type="ARBA" id="ARBA00022692"/>
    </source>
</evidence>
<organism evidence="6 7">
    <name type="scientific">Actinoplanes aureus</name>
    <dbReference type="NCBI Taxonomy" id="2792083"/>
    <lineage>
        <taxon>Bacteria</taxon>
        <taxon>Bacillati</taxon>
        <taxon>Actinomycetota</taxon>
        <taxon>Actinomycetes</taxon>
        <taxon>Micromonosporales</taxon>
        <taxon>Micromonosporaceae</taxon>
        <taxon>Actinoplanes</taxon>
    </lineage>
</organism>
<keyword evidence="2 5" id="KW-0812">Transmembrane</keyword>